<evidence type="ECO:0000313" key="3">
    <source>
        <dbReference type="EMBL" id="KAH8491154.1"/>
    </source>
</evidence>
<feature type="region of interest" description="Disordered" evidence="1">
    <location>
        <begin position="119"/>
        <end position="144"/>
    </location>
</feature>
<keyword evidence="4" id="KW-1185">Reference proteome</keyword>
<dbReference type="EMBL" id="JACEGQ020000013">
    <property type="protein sequence ID" value="KAH8491154.1"/>
    <property type="molecule type" value="Genomic_DNA"/>
</dbReference>
<evidence type="ECO:0000313" key="4">
    <source>
        <dbReference type="Proteomes" id="UP000807159"/>
    </source>
</evidence>
<organism evidence="3 4">
    <name type="scientific">Populus deltoides</name>
    <name type="common">Eastern poplar</name>
    <name type="synonym">Eastern cottonwood</name>
    <dbReference type="NCBI Taxonomy" id="3696"/>
    <lineage>
        <taxon>Eukaryota</taxon>
        <taxon>Viridiplantae</taxon>
        <taxon>Streptophyta</taxon>
        <taxon>Embryophyta</taxon>
        <taxon>Tracheophyta</taxon>
        <taxon>Spermatophyta</taxon>
        <taxon>Magnoliopsida</taxon>
        <taxon>eudicotyledons</taxon>
        <taxon>Gunneridae</taxon>
        <taxon>Pentapetalae</taxon>
        <taxon>rosids</taxon>
        <taxon>fabids</taxon>
        <taxon>Malpighiales</taxon>
        <taxon>Salicaceae</taxon>
        <taxon>Saliceae</taxon>
        <taxon>Populus</taxon>
    </lineage>
</organism>
<keyword evidence="2" id="KW-1133">Transmembrane helix</keyword>
<reference evidence="3" key="1">
    <citation type="journal article" date="2021" name="J. Hered.">
        <title>Genome Assembly of Salicaceae Populus deltoides (Eastern Cottonwood) I-69 Based on Nanopore Sequencing and Hi-C Technologies.</title>
        <authorList>
            <person name="Bai S."/>
            <person name="Wu H."/>
            <person name="Zhang J."/>
            <person name="Pan Z."/>
            <person name="Zhao W."/>
            <person name="Li Z."/>
            <person name="Tong C."/>
        </authorList>
    </citation>
    <scope>NUCLEOTIDE SEQUENCE</scope>
    <source>
        <tissue evidence="3">Leaf</tissue>
    </source>
</reference>
<comment type="caution">
    <text evidence="3">The sequence shown here is derived from an EMBL/GenBank/DDBJ whole genome shotgun (WGS) entry which is preliminary data.</text>
</comment>
<proteinExistence type="predicted"/>
<accession>A0A8T2XES2</accession>
<keyword evidence="2" id="KW-0812">Transmembrane</keyword>
<evidence type="ECO:0000256" key="1">
    <source>
        <dbReference type="SAM" id="MobiDB-lite"/>
    </source>
</evidence>
<sequence>MDAAGQASADSVTHVVCTYPQKFASHPDLSNPGPPVVAGSAFYAILVEAYTLSSYPSPHITMQVLTYMLAIMLFFGAFGPGARTCYAVQYLNKMEHSRMGLRAFEKRIIPAPRVSAPDPNRMHIQIAPPPRSPPQLPPPPGTIY</sequence>
<dbReference type="AlphaFoldDB" id="A0A8T2XES2"/>
<protein>
    <submittedName>
        <fullName evidence="3">Uncharacterized protein</fullName>
    </submittedName>
</protein>
<keyword evidence="2" id="KW-0472">Membrane</keyword>
<name>A0A8T2XES2_POPDE</name>
<dbReference type="Proteomes" id="UP000807159">
    <property type="component" value="Chromosome 13"/>
</dbReference>
<feature type="compositionally biased region" description="Pro residues" evidence="1">
    <location>
        <begin position="127"/>
        <end position="144"/>
    </location>
</feature>
<evidence type="ECO:0000256" key="2">
    <source>
        <dbReference type="SAM" id="Phobius"/>
    </source>
</evidence>
<gene>
    <name evidence="3" type="ORF">H0E87_023336</name>
</gene>
<feature type="transmembrane region" description="Helical" evidence="2">
    <location>
        <begin position="64"/>
        <end position="82"/>
    </location>
</feature>